<dbReference type="Pfam" id="PF01094">
    <property type="entry name" value="ANF_receptor"/>
    <property type="match status" value="1"/>
</dbReference>
<dbReference type="SUPFAM" id="SSF53822">
    <property type="entry name" value="Periplasmic binding protein-like I"/>
    <property type="match status" value="1"/>
</dbReference>
<dbReference type="Gene3D" id="3.40.50.2300">
    <property type="match status" value="2"/>
</dbReference>
<evidence type="ECO:0000256" key="1">
    <source>
        <dbReference type="ARBA" id="ARBA00004479"/>
    </source>
</evidence>
<dbReference type="EMBL" id="LWCA01001526">
    <property type="protein sequence ID" value="OAF64941.1"/>
    <property type="molecule type" value="Genomic_DNA"/>
</dbReference>
<dbReference type="AlphaFoldDB" id="A0A177AU90"/>
<proteinExistence type="predicted"/>
<evidence type="ECO:0000256" key="7">
    <source>
        <dbReference type="ARBA" id="ARBA00023180"/>
    </source>
</evidence>
<keyword evidence="4" id="KW-1133">Transmembrane helix</keyword>
<keyword evidence="7" id="KW-0325">Glycoprotein</keyword>
<dbReference type="InterPro" id="IPR052612">
    <property type="entry name" value="ANP_Clearance_Receptor"/>
</dbReference>
<dbReference type="GO" id="GO:0038023">
    <property type="term" value="F:signaling receptor activity"/>
    <property type="evidence" value="ECO:0007669"/>
    <property type="project" value="TreeGrafter"/>
</dbReference>
<feature type="domain" description="Receptor ligand binding region" evidence="8">
    <location>
        <begin position="2"/>
        <end position="168"/>
    </location>
</feature>
<keyword evidence="3" id="KW-0732">Signal</keyword>
<dbReference type="Proteomes" id="UP000078046">
    <property type="component" value="Unassembled WGS sequence"/>
</dbReference>
<accession>A0A177AU90</accession>
<comment type="subcellular location">
    <subcellularLocation>
        <location evidence="1">Membrane</location>
        <topology evidence="1">Single-pass type I membrane protein</topology>
    </subcellularLocation>
</comment>
<dbReference type="GO" id="GO:0016020">
    <property type="term" value="C:membrane"/>
    <property type="evidence" value="ECO:0007669"/>
    <property type="project" value="UniProtKB-SubCell"/>
</dbReference>
<protein>
    <recommendedName>
        <fullName evidence="8">Receptor ligand binding region domain-containing protein</fullName>
    </recommendedName>
</protein>
<evidence type="ECO:0000259" key="8">
    <source>
        <dbReference type="Pfam" id="PF01094"/>
    </source>
</evidence>
<dbReference type="PANTHER" id="PTHR44755">
    <property type="entry name" value="NATRIURETIC PEPTIDE RECEPTOR 3-RELATED"/>
    <property type="match status" value="1"/>
</dbReference>
<evidence type="ECO:0000313" key="9">
    <source>
        <dbReference type="EMBL" id="OAF64941.1"/>
    </source>
</evidence>
<keyword evidence="10" id="KW-1185">Reference proteome</keyword>
<keyword evidence="6" id="KW-0675">Receptor</keyword>
<dbReference type="InterPro" id="IPR001170">
    <property type="entry name" value="ANPR/GUC"/>
</dbReference>
<sequence length="175" mass="20280">MYTNVSALFGPVCDFAMAPIARQANYWKLPVLTTGAMAAEFGTHKKDIYSYLTRVGPNLNSFSTFLLDLIVNHFHWRKVKLVYQPKGQHYIVDKFCHLITEALHNHFNENDIIHDYYKIMEMDQFYDQMPHELGNFAIILLCVNNGSLRDIMIEAAKLNFNNGEYVFFNANLFDG</sequence>
<evidence type="ECO:0000256" key="5">
    <source>
        <dbReference type="ARBA" id="ARBA00023136"/>
    </source>
</evidence>
<dbReference type="GO" id="GO:0007165">
    <property type="term" value="P:signal transduction"/>
    <property type="evidence" value="ECO:0007669"/>
    <property type="project" value="TreeGrafter"/>
</dbReference>
<organism evidence="9 10">
    <name type="scientific">Intoshia linei</name>
    <dbReference type="NCBI Taxonomy" id="1819745"/>
    <lineage>
        <taxon>Eukaryota</taxon>
        <taxon>Metazoa</taxon>
        <taxon>Spiralia</taxon>
        <taxon>Lophotrochozoa</taxon>
        <taxon>Mesozoa</taxon>
        <taxon>Orthonectida</taxon>
        <taxon>Rhopaluridae</taxon>
        <taxon>Intoshia</taxon>
    </lineage>
</organism>
<dbReference type="PANTHER" id="PTHR44755:SF11">
    <property type="entry name" value="ATRIAL NATRIURETIC PEPTIDE RECEPTOR 3 ISOFORM X1"/>
    <property type="match status" value="1"/>
</dbReference>
<evidence type="ECO:0000256" key="6">
    <source>
        <dbReference type="ARBA" id="ARBA00023170"/>
    </source>
</evidence>
<keyword evidence="2" id="KW-0812">Transmembrane</keyword>
<dbReference type="InterPro" id="IPR001828">
    <property type="entry name" value="ANF_lig-bd_rcpt"/>
</dbReference>
<dbReference type="OrthoDB" id="10065302at2759"/>
<gene>
    <name evidence="9" type="ORF">A3Q56_07345</name>
</gene>
<evidence type="ECO:0000313" key="10">
    <source>
        <dbReference type="Proteomes" id="UP000078046"/>
    </source>
</evidence>
<dbReference type="PRINTS" id="PR00255">
    <property type="entry name" value="NATPEPTIDER"/>
</dbReference>
<reference evidence="9 10" key="1">
    <citation type="submission" date="2016-04" db="EMBL/GenBank/DDBJ databases">
        <title>The genome of Intoshia linei affirms orthonectids as highly simplified spiralians.</title>
        <authorList>
            <person name="Mikhailov K.V."/>
            <person name="Slusarev G.S."/>
            <person name="Nikitin M.A."/>
            <person name="Logacheva M.D."/>
            <person name="Penin A."/>
            <person name="Aleoshin V."/>
            <person name="Panchin Y.V."/>
        </authorList>
    </citation>
    <scope>NUCLEOTIDE SEQUENCE [LARGE SCALE GENOMIC DNA]</scope>
    <source>
        <strain evidence="9">Intl2013</strain>
        <tissue evidence="9">Whole animal</tissue>
    </source>
</reference>
<dbReference type="InterPro" id="IPR028082">
    <property type="entry name" value="Peripla_BP_I"/>
</dbReference>
<evidence type="ECO:0000256" key="2">
    <source>
        <dbReference type="ARBA" id="ARBA00022692"/>
    </source>
</evidence>
<comment type="caution">
    <text evidence="9">The sequence shown here is derived from an EMBL/GenBank/DDBJ whole genome shotgun (WGS) entry which is preliminary data.</text>
</comment>
<keyword evidence="5" id="KW-0472">Membrane</keyword>
<evidence type="ECO:0000256" key="4">
    <source>
        <dbReference type="ARBA" id="ARBA00022989"/>
    </source>
</evidence>
<evidence type="ECO:0000256" key="3">
    <source>
        <dbReference type="ARBA" id="ARBA00022729"/>
    </source>
</evidence>
<name>A0A177AU90_9BILA</name>
<dbReference type="GO" id="GO:0017046">
    <property type="term" value="F:peptide hormone binding"/>
    <property type="evidence" value="ECO:0007669"/>
    <property type="project" value="TreeGrafter"/>
</dbReference>